<evidence type="ECO:0008006" key="3">
    <source>
        <dbReference type="Google" id="ProtNLM"/>
    </source>
</evidence>
<comment type="caution">
    <text evidence="2">The sequence shown here is derived from an EMBL/GenBank/DDBJ whole genome shotgun (WGS) entry which is preliminary data.</text>
</comment>
<evidence type="ECO:0000256" key="1">
    <source>
        <dbReference type="SAM" id="SignalP"/>
    </source>
</evidence>
<name>A0A7V4XU13_9BACT</name>
<feature type="chain" id="PRO_5031511383" description="Lipoprotein" evidence="1">
    <location>
        <begin position="23"/>
        <end position="301"/>
    </location>
</feature>
<dbReference type="EMBL" id="DTKL01000059">
    <property type="protein sequence ID" value="HGY94855.1"/>
    <property type="molecule type" value="Genomic_DNA"/>
</dbReference>
<protein>
    <recommendedName>
        <fullName evidence="3">Lipoprotein</fullName>
    </recommendedName>
</protein>
<keyword evidence="1" id="KW-0732">Signal</keyword>
<evidence type="ECO:0000313" key="2">
    <source>
        <dbReference type="EMBL" id="HGY94855.1"/>
    </source>
</evidence>
<gene>
    <name evidence="2" type="ORF">ENW50_09275</name>
</gene>
<feature type="signal peptide" evidence="1">
    <location>
        <begin position="1"/>
        <end position="22"/>
    </location>
</feature>
<reference evidence="2" key="1">
    <citation type="journal article" date="2020" name="mSystems">
        <title>Genome- and Community-Level Interaction Insights into Carbon Utilization and Element Cycling Functions of Hydrothermarchaeota in Hydrothermal Sediment.</title>
        <authorList>
            <person name="Zhou Z."/>
            <person name="Liu Y."/>
            <person name="Xu W."/>
            <person name="Pan J."/>
            <person name="Luo Z.H."/>
            <person name="Li M."/>
        </authorList>
    </citation>
    <scope>NUCLEOTIDE SEQUENCE [LARGE SCALE GENOMIC DNA]</scope>
    <source>
        <strain evidence="2">SpSt-855</strain>
    </source>
</reference>
<organism evidence="2">
    <name type="scientific">Acidobacterium capsulatum</name>
    <dbReference type="NCBI Taxonomy" id="33075"/>
    <lineage>
        <taxon>Bacteria</taxon>
        <taxon>Pseudomonadati</taxon>
        <taxon>Acidobacteriota</taxon>
        <taxon>Terriglobia</taxon>
        <taxon>Terriglobales</taxon>
        <taxon>Acidobacteriaceae</taxon>
        <taxon>Acidobacterium</taxon>
    </lineage>
</organism>
<dbReference type="AlphaFoldDB" id="A0A7V4XU13"/>
<accession>A0A7V4XU13</accession>
<dbReference type="PROSITE" id="PS51257">
    <property type="entry name" value="PROKAR_LIPOPROTEIN"/>
    <property type="match status" value="1"/>
</dbReference>
<proteinExistence type="predicted"/>
<sequence length="301" mass="33566">MRIVPILVALSIVCGCGMTARAAAPSPSTAPETARQLMKDVIYNELHDREKDSYWQYRSHVVTGKKNILREQVETSQGPVYRILARDGHELQGESEQKEENRLISYVHDPGAIAKVLRSHQSDEDRLAHVMALLPVAYVFQYEGPATGSQVRLKFEPNPAYKPSSYVDRIMYGLGGQIVVDQTLKRLVSMQGTIQHKIDFGFGLLGYVDQGGTFTIHRIQVSPKHWKADLVAVHVQGKVLLFSNVSKVERESRSDFEPIPHDITLQQAVARLKQSAAAYQAQMENAAASQSVSSEDASLRR</sequence>